<keyword evidence="1" id="KW-0472">Membrane</keyword>
<protein>
    <submittedName>
        <fullName evidence="2">Uncharacterized protein</fullName>
    </submittedName>
</protein>
<sequence length="68" mass="7957">MPPAQNIVVVGNVFILKLILVILRYLTSSHVFSPGYFVSKYFIKKIQMYFRFCLVQIVQNVFLFHCIA</sequence>
<keyword evidence="1" id="KW-1133">Transmembrane helix</keyword>
<evidence type="ECO:0000313" key="2">
    <source>
        <dbReference type="EMBL" id="JAE33770.1"/>
    </source>
</evidence>
<organism evidence="2">
    <name type="scientific">Arundo donax</name>
    <name type="common">Giant reed</name>
    <name type="synonym">Donax arundinaceus</name>
    <dbReference type="NCBI Taxonomy" id="35708"/>
    <lineage>
        <taxon>Eukaryota</taxon>
        <taxon>Viridiplantae</taxon>
        <taxon>Streptophyta</taxon>
        <taxon>Embryophyta</taxon>
        <taxon>Tracheophyta</taxon>
        <taxon>Spermatophyta</taxon>
        <taxon>Magnoliopsida</taxon>
        <taxon>Liliopsida</taxon>
        <taxon>Poales</taxon>
        <taxon>Poaceae</taxon>
        <taxon>PACMAD clade</taxon>
        <taxon>Arundinoideae</taxon>
        <taxon>Arundineae</taxon>
        <taxon>Arundo</taxon>
    </lineage>
</organism>
<keyword evidence="1" id="KW-0812">Transmembrane</keyword>
<reference evidence="2" key="2">
    <citation type="journal article" date="2015" name="Data Brief">
        <title>Shoot transcriptome of the giant reed, Arundo donax.</title>
        <authorList>
            <person name="Barrero R.A."/>
            <person name="Guerrero F.D."/>
            <person name="Moolhuijzen P."/>
            <person name="Goolsby J.A."/>
            <person name="Tidwell J."/>
            <person name="Bellgard S.E."/>
            <person name="Bellgard M.I."/>
        </authorList>
    </citation>
    <scope>NUCLEOTIDE SEQUENCE</scope>
    <source>
        <tissue evidence="2">Shoot tissue taken approximately 20 cm above the soil surface</tissue>
    </source>
</reference>
<name>A0A0A9H9A7_ARUDO</name>
<accession>A0A0A9H9A7</accession>
<dbReference type="EMBL" id="GBRH01164126">
    <property type="protein sequence ID" value="JAE33770.1"/>
    <property type="molecule type" value="Transcribed_RNA"/>
</dbReference>
<reference evidence="2" key="1">
    <citation type="submission" date="2014-09" db="EMBL/GenBank/DDBJ databases">
        <authorList>
            <person name="Magalhaes I.L.F."/>
            <person name="Oliveira U."/>
            <person name="Santos F.R."/>
            <person name="Vidigal T.H.D.A."/>
            <person name="Brescovit A.D."/>
            <person name="Santos A.J."/>
        </authorList>
    </citation>
    <scope>NUCLEOTIDE SEQUENCE</scope>
    <source>
        <tissue evidence="2">Shoot tissue taken approximately 20 cm above the soil surface</tissue>
    </source>
</reference>
<dbReference type="AlphaFoldDB" id="A0A0A9H9A7"/>
<feature type="transmembrane region" description="Helical" evidence="1">
    <location>
        <begin position="6"/>
        <end position="27"/>
    </location>
</feature>
<proteinExistence type="predicted"/>
<evidence type="ECO:0000256" key="1">
    <source>
        <dbReference type="SAM" id="Phobius"/>
    </source>
</evidence>
<feature type="transmembrane region" description="Helical" evidence="1">
    <location>
        <begin position="48"/>
        <end position="67"/>
    </location>
</feature>